<evidence type="ECO:0000256" key="6">
    <source>
        <dbReference type="SAM" id="Phobius"/>
    </source>
</evidence>
<keyword evidence="2 6" id="KW-0812">Transmembrane</keyword>
<feature type="transmembrane region" description="Helical" evidence="6">
    <location>
        <begin position="435"/>
        <end position="456"/>
    </location>
</feature>
<evidence type="ECO:0000256" key="3">
    <source>
        <dbReference type="ARBA" id="ARBA00022989"/>
    </source>
</evidence>
<feature type="transmembrane region" description="Helical" evidence="6">
    <location>
        <begin position="410"/>
        <end position="429"/>
    </location>
</feature>
<sequence>MRPSRSNRPAARTTAPVRPTGELVNPPPRWPIGLRAAISTAIPVTAGWAAGAMSSGLIATLGAFTSRFGGDRPYANRGIELATVAVSLAAAVALGDWSAQVPWLGVVVVSLVAVAAVWLCNALAVGPPGAYIFVVACAAGIGVSAAHLAPWTIGLLVLAGGGVAWLVQMAGALVHYRKPERAAVAAAAEAVAGYIEAANSPAERAARHRAASALHRSWSVLVNYQPLQARSSSVLHRLRAANHAVHVLFTTAVTAAAQGTAPALETAEQARRLGALQLPPEAVATRDADRIPLGSPPVVTVLRRAVRPGSPVRHIMQRVAIGALLSGAAAMALGVDHAYWAMAAAVLVLHQGTDRSRTLRRGAERLLGTWVGLGLAGVILSLHPHDLWLVVLLALLNFVIEVLVVRNYALATVFITTAALTISSGTHAVDIGHLLLARGIDTLIGCAIGVTVYLVAVRWQESTRLTDAIGRTLEAAAQVLPYVAAGDTTGLAARAARRDLQIATIALMESDEAALAGSARQKELAEQLLPAVTATEQLAYRTIAACWTIEHRADGVEFGRSLFGGRSAQPHVEALAALAAAVRTGAPVPERGDPLPFLADEVTELRQSLAQDRY</sequence>
<proteinExistence type="predicted"/>
<gene>
    <name evidence="8" type="ORF">K0O64_02645</name>
</gene>
<evidence type="ECO:0000256" key="5">
    <source>
        <dbReference type="SAM" id="MobiDB-lite"/>
    </source>
</evidence>
<accession>A0ABX8VNZ1</accession>
<evidence type="ECO:0000313" key="8">
    <source>
        <dbReference type="EMBL" id="QYL17495.1"/>
    </source>
</evidence>
<dbReference type="Proteomes" id="UP000825367">
    <property type="component" value="Chromosome"/>
</dbReference>
<keyword evidence="9" id="KW-1185">Reference proteome</keyword>
<name>A0ABX8VNZ1_9MYCO</name>
<dbReference type="Pfam" id="PF13515">
    <property type="entry name" value="FUSC_2"/>
    <property type="match status" value="1"/>
</dbReference>
<dbReference type="EMBL" id="CP080333">
    <property type="protein sequence ID" value="QYL17495.1"/>
    <property type="molecule type" value="Genomic_DNA"/>
</dbReference>
<keyword evidence="4 6" id="KW-0472">Membrane</keyword>
<evidence type="ECO:0000256" key="2">
    <source>
        <dbReference type="ARBA" id="ARBA00022692"/>
    </source>
</evidence>
<evidence type="ECO:0000256" key="1">
    <source>
        <dbReference type="ARBA" id="ARBA00004141"/>
    </source>
</evidence>
<protein>
    <submittedName>
        <fullName evidence="8">FUSC family protein</fullName>
    </submittedName>
</protein>
<comment type="subcellular location">
    <subcellularLocation>
        <location evidence="1">Membrane</location>
        <topology evidence="1">Multi-pass membrane protein</topology>
    </subcellularLocation>
</comment>
<reference evidence="8 9" key="1">
    <citation type="submission" date="2021-07" db="EMBL/GenBank/DDBJ databases">
        <title>Whole genome sequencing of non-tuberculosis mycobacteria type-strains.</title>
        <authorList>
            <person name="Igarashi Y."/>
            <person name="Osugi A."/>
            <person name="Mitarai S."/>
        </authorList>
    </citation>
    <scope>NUCLEOTIDE SEQUENCE [LARGE SCALE GENOMIC DNA]</scope>
    <source>
        <strain evidence="8 9">JCM 16370</strain>
    </source>
</reference>
<feature type="transmembrane region" description="Helical" evidence="6">
    <location>
        <begin position="101"/>
        <end position="123"/>
    </location>
</feature>
<feature type="transmembrane region" description="Helical" evidence="6">
    <location>
        <begin position="46"/>
        <end position="66"/>
    </location>
</feature>
<feature type="transmembrane region" description="Helical" evidence="6">
    <location>
        <begin position="365"/>
        <end position="382"/>
    </location>
</feature>
<keyword evidence="3 6" id="KW-1133">Transmembrane helix</keyword>
<feature type="transmembrane region" description="Helical" evidence="6">
    <location>
        <begin position="388"/>
        <end position="405"/>
    </location>
</feature>
<feature type="domain" description="Integral membrane bound transporter" evidence="7">
    <location>
        <begin position="326"/>
        <end position="452"/>
    </location>
</feature>
<evidence type="ECO:0000259" key="7">
    <source>
        <dbReference type="Pfam" id="PF13515"/>
    </source>
</evidence>
<dbReference type="InterPro" id="IPR049453">
    <property type="entry name" value="Memb_transporter_dom"/>
</dbReference>
<feature type="transmembrane region" description="Helical" evidence="6">
    <location>
        <begin position="155"/>
        <end position="174"/>
    </location>
</feature>
<evidence type="ECO:0000256" key="4">
    <source>
        <dbReference type="ARBA" id="ARBA00023136"/>
    </source>
</evidence>
<organism evidence="8 9">
    <name type="scientific">Mycolicibacterium pallens</name>
    <dbReference type="NCBI Taxonomy" id="370524"/>
    <lineage>
        <taxon>Bacteria</taxon>
        <taxon>Bacillati</taxon>
        <taxon>Actinomycetota</taxon>
        <taxon>Actinomycetes</taxon>
        <taxon>Mycobacteriales</taxon>
        <taxon>Mycobacteriaceae</taxon>
        <taxon>Mycolicibacterium</taxon>
    </lineage>
</organism>
<feature type="transmembrane region" description="Helical" evidence="6">
    <location>
        <begin position="130"/>
        <end position="149"/>
    </location>
</feature>
<evidence type="ECO:0000313" key="9">
    <source>
        <dbReference type="Proteomes" id="UP000825367"/>
    </source>
</evidence>
<feature type="region of interest" description="Disordered" evidence="5">
    <location>
        <begin position="1"/>
        <end position="22"/>
    </location>
</feature>